<name>A0A1C7N8H1_9FUNG</name>
<feature type="compositionally biased region" description="Basic and acidic residues" evidence="1">
    <location>
        <begin position="217"/>
        <end position="228"/>
    </location>
</feature>
<proteinExistence type="predicted"/>
<evidence type="ECO:0000256" key="1">
    <source>
        <dbReference type="SAM" id="MobiDB-lite"/>
    </source>
</evidence>
<gene>
    <name evidence="2" type="ORF">A0J61_06590</name>
</gene>
<dbReference type="Gene3D" id="3.40.50.300">
    <property type="entry name" value="P-loop containing nucleotide triphosphate hydrolases"/>
    <property type="match status" value="1"/>
</dbReference>
<keyword evidence="3" id="KW-1185">Reference proteome</keyword>
<dbReference type="InParanoid" id="A0A1C7N8H1"/>
<dbReference type="Pfam" id="PF17784">
    <property type="entry name" value="Sulfotransfer_4"/>
    <property type="match status" value="1"/>
</dbReference>
<dbReference type="PANTHER" id="PTHR36978">
    <property type="entry name" value="P-LOOP CONTAINING NUCLEOTIDE TRIPHOSPHATE HYDROLASE"/>
    <property type="match status" value="1"/>
</dbReference>
<organism evidence="2 3">
    <name type="scientific">Choanephora cucurbitarum</name>
    <dbReference type="NCBI Taxonomy" id="101091"/>
    <lineage>
        <taxon>Eukaryota</taxon>
        <taxon>Fungi</taxon>
        <taxon>Fungi incertae sedis</taxon>
        <taxon>Mucoromycota</taxon>
        <taxon>Mucoromycotina</taxon>
        <taxon>Mucoromycetes</taxon>
        <taxon>Mucorales</taxon>
        <taxon>Mucorineae</taxon>
        <taxon>Choanephoraceae</taxon>
        <taxon>Choanephoroideae</taxon>
        <taxon>Choanephora</taxon>
    </lineage>
</organism>
<evidence type="ECO:0000313" key="3">
    <source>
        <dbReference type="Proteomes" id="UP000093000"/>
    </source>
</evidence>
<dbReference type="PANTHER" id="PTHR36978:SF4">
    <property type="entry name" value="P-LOOP CONTAINING NUCLEOSIDE TRIPHOSPHATE HYDROLASE PROTEIN"/>
    <property type="match status" value="1"/>
</dbReference>
<comment type="caution">
    <text evidence="2">The sequence shown here is derived from an EMBL/GenBank/DDBJ whole genome shotgun (WGS) entry which is preliminary data.</text>
</comment>
<dbReference type="InterPro" id="IPR027417">
    <property type="entry name" value="P-loop_NTPase"/>
</dbReference>
<protein>
    <recommendedName>
        <fullName evidence="4">P-loop containing nucleoside triphosphate hydrolase protein</fullName>
    </recommendedName>
</protein>
<feature type="region of interest" description="Disordered" evidence="1">
    <location>
        <begin position="206"/>
        <end position="228"/>
    </location>
</feature>
<dbReference type="OrthoDB" id="408152at2759"/>
<dbReference type="EMBL" id="LUGH01000405">
    <property type="protein sequence ID" value="OBZ85357.1"/>
    <property type="molecule type" value="Genomic_DNA"/>
</dbReference>
<dbReference type="InterPro" id="IPR040632">
    <property type="entry name" value="Sulfotransfer_4"/>
</dbReference>
<dbReference type="STRING" id="101091.A0A1C7N8H1"/>
<accession>A0A1C7N8H1</accession>
<dbReference type="Proteomes" id="UP000093000">
    <property type="component" value="Unassembled WGS sequence"/>
</dbReference>
<evidence type="ECO:0008006" key="4">
    <source>
        <dbReference type="Google" id="ProtNLM"/>
    </source>
</evidence>
<evidence type="ECO:0000313" key="2">
    <source>
        <dbReference type="EMBL" id="OBZ85357.1"/>
    </source>
</evidence>
<dbReference type="SUPFAM" id="SSF52540">
    <property type="entry name" value="P-loop containing nucleoside triphosphate hydrolases"/>
    <property type="match status" value="1"/>
</dbReference>
<reference evidence="2 3" key="1">
    <citation type="submission" date="2016-03" db="EMBL/GenBank/DDBJ databases">
        <title>Choanephora cucurbitarum.</title>
        <authorList>
            <person name="Min B."/>
            <person name="Park H."/>
            <person name="Park J.-H."/>
            <person name="Shin H.-D."/>
            <person name="Choi I.-G."/>
        </authorList>
    </citation>
    <scope>NUCLEOTIDE SEQUENCE [LARGE SCALE GENOMIC DNA]</scope>
    <source>
        <strain evidence="2 3">KUS-F28377</strain>
    </source>
</reference>
<sequence>MAPLEVIGGGFGRTGTESLRTALNMLGYNTHHMLMLFEDPEQDPEDFTNAFHNRDQADWDRIYKNYSAAVDWPSVTFYKDLLKKYPDAKVVLTVRDADSWYKSAKNTIFETAKRTKAEIANNNEKQAISFTKKDPVKLLEMASLVCLDGVFNDEERFSDEEKVKQMFIDHNEEVKRTVPPDQLLVMELGEGWNRLCAFLGKEVPKEPYPRSNSTEQFKQRFTQDMDCK</sequence>
<dbReference type="AlphaFoldDB" id="A0A1C7N8H1"/>